<dbReference type="Proteomes" id="UP000295399">
    <property type="component" value="Unassembled WGS sequence"/>
</dbReference>
<dbReference type="Pfam" id="PF19630">
    <property type="entry name" value="DUF6134"/>
    <property type="match status" value="1"/>
</dbReference>
<keyword evidence="3" id="KW-1185">Reference proteome</keyword>
<name>A0A4R2PHH3_RHOSA</name>
<feature type="chain" id="PRO_5020758708" description="DUF3108 domain-containing protein" evidence="1">
    <location>
        <begin position="27"/>
        <end position="228"/>
    </location>
</feature>
<organism evidence="2 3">
    <name type="scientific">Rhodothalassium salexigens DSM 2132</name>
    <dbReference type="NCBI Taxonomy" id="1188247"/>
    <lineage>
        <taxon>Bacteria</taxon>
        <taxon>Pseudomonadati</taxon>
        <taxon>Pseudomonadota</taxon>
        <taxon>Alphaproteobacteria</taxon>
        <taxon>Rhodothalassiales</taxon>
        <taxon>Rhodothalassiaceae</taxon>
        <taxon>Rhodothalassium</taxon>
    </lineage>
</organism>
<evidence type="ECO:0008006" key="4">
    <source>
        <dbReference type="Google" id="ProtNLM"/>
    </source>
</evidence>
<dbReference type="InterPro" id="IPR045767">
    <property type="entry name" value="DUF6134"/>
</dbReference>
<dbReference type="RefSeq" id="WP_132708650.1">
    <property type="nucleotide sequence ID" value="NZ_JACIGF010000006.1"/>
</dbReference>
<protein>
    <recommendedName>
        <fullName evidence="4">DUF3108 domain-containing protein</fullName>
    </recommendedName>
</protein>
<dbReference type="EMBL" id="SLXO01000006">
    <property type="protein sequence ID" value="TCP33988.1"/>
    <property type="molecule type" value="Genomic_DNA"/>
</dbReference>
<proteinExistence type="predicted"/>
<sequence length="228" mass="25842">MIRHCLKVSAALIAAAIVVTATPATATNTAPVRHAFDVRAKGANIGQHVFSIDTLEDGTKYVDIEAKLKLKFVFVTVFKLHHQAQEIWRDGRLLSMKCVTEKNGERQEMQAVAKDEYILVQTPDDEMHLSQDTVPTSFTREDLWQTTDARDLVLLDTLNGERKPARLRFEGRQQVELNGTVRDLRYFTLTETETGRLSYQFWIDDSGMAARILMHAKDGTDVHYTYAA</sequence>
<reference evidence="2 3" key="1">
    <citation type="submission" date="2019-03" db="EMBL/GenBank/DDBJ databases">
        <title>Genomic Encyclopedia of Type Strains, Phase IV (KMG-IV): sequencing the most valuable type-strain genomes for metagenomic binning, comparative biology and taxonomic classification.</title>
        <authorList>
            <person name="Goeker M."/>
        </authorList>
    </citation>
    <scope>NUCLEOTIDE SEQUENCE [LARGE SCALE GENOMIC DNA]</scope>
    <source>
        <strain evidence="2 3">DSM 2132</strain>
    </source>
</reference>
<evidence type="ECO:0000313" key="2">
    <source>
        <dbReference type="EMBL" id="TCP33988.1"/>
    </source>
</evidence>
<dbReference type="AlphaFoldDB" id="A0A4R2PHH3"/>
<keyword evidence="1" id="KW-0732">Signal</keyword>
<evidence type="ECO:0000256" key="1">
    <source>
        <dbReference type="SAM" id="SignalP"/>
    </source>
</evidence>
<accession>A0A4R2PHH3</accession>
<dbReference type="OrthoDB" id="8481654at2"/>
<gene>
    <name evidence="2" type="ORF">EV659_106146</name>
</gene>
<dbReference type="InParanoid" id="A0A4R2PHH3"/>
<feature type="signal peptide" evidence="1">
    <location>
        <begin position="1"/>
        <end position="26"/>
    </location>
</feature>
<evidence type="ECO:0000313" key="3">
    <source>
        <dbReference type="Proteomes" id="UP000295399"/>
    </source>
</evidence>
<comment type="caution">
    <text evidence="2">The sequence shown here is derived from an EMBL/GenBank/DDBJ whole genome shotgun (WGS) entry which is preliminary data.</text>
</comment>